<feature type="transmembrane region" description="Helical" evidence="5">
    <location>
        <begin position="52"/>
        <end position="70"/>
    </location>
</feature>
<dbReference type="PANTHER" id="PTHR33507:SF3">
    <property type="entry name" value="INNER MEMBRANE PROTEIN YBBJ"/>
    <property type="match status" value="1"/>
</dbReference>
<dbReference type="InterPro" id="IPR002810">
    <property type="entry name" value="NfeD-like_C"/>
</dbReference>
<dbReference type="RefSeq" id="WP_053550998.1">
    <property type="nucleotide sequence ID" value="NZ_CP010802.1"/>
</dbReference>
<feature type="domain" description="NfeD-like C-terminal" evidence="6">
    <location>
        <begin position="88"/>
        <end position="149"/>
    </location>
</feature>
<dbReference type="EMBL" id="CP010802">
    <property type="protein sequence ID" value="ALC16949.1"/>
    <property type="molecule type" value="Genomic_DNA"/>
</dbReference>
<dbReference type="GO" id="GO:0008233">
    <property type="term" value="F:peptidase activity"/>
    <property type="evidence" value="ECO:0007669"/>
    <property type="project" value="UniProtKB-KW"/>
</dbReference>
<dbReference type="Pfam" id="PF01957">
    <property type="entry name" value="NfeD"/>
    <property type="match status" value="1"/>
</dbReference>
<proteinExistence type="predicted"/>
<dbReference type="OrthoDB" id="8536525at2"/>
<dbReference type="AlphaFoldDB" id="A0A0M3QFW8"/>
<evidence type="ECO:0000313" key="8">
    <source>
        <dbReference type="Proteomes" id="UP000057158"/>
    </source>
</evidence>
<dbReference type="Gene3D" id="2.40.50.140">
    <property type="entry name" value="Nucleic acid-binding proteins"/>
    <property type="match status" value="1"/>
</dbReference>
<keyword evidence="2 5" id="KW-0812">Transmembrane</keyword>
<keyword evidence="4 5" id="KW-0472">Membrane</keyword>
<keyword evidence="7" id="KW-0645">Protease</keyword>
<dbReference type="PANTHER" id="PTHR33507">
    <property type="entry name" value="INNER MEMBRANE PROTEIN YBBJ"/>
    <property type="match status" value="1"/>
</dbReference>
<dbReference type="SUPFAM" id="SSF141322">
    <property type="entry name" value="NfeD domain-like"/>
    <property type="match status" value="1"/>
</dbReference>
<gene>
    <name evidence="7" type="ORF">DSOUD_2184</name>
</gene>
<dbReference type="STRING" id="1603606.DSOUD_2184"/>
<dbReference type="GO" id="GO:0006508">
    <property type="term" value="P:proteolysis"/>
    <property type="evidence" value="ECO:0007669"/>
    <property type="project" value="UniProtKB-KW"/>
</dbReference>
<dbReference type="InterPro" id="IPR052165">
    <property type="entry name" value="Membrane_assoc_protease"/>
</dbReference>
<dbReference type="InterPro" id="IPR012340">
    <property type="entry name" value="NA-bd_OB-fold"/>
</dbReference>
<name>A0A0M3QFW8_9BACT</name>
<organism evidence="7 8">
    <name type="scientific">Desulfuromonas soudanensis</name>
    <dbReference type="NCBI Taxonomy" id="1603606"/>
    <lineage>
        <taxon>Bacteria</taxon>
        <taxon>Pseudomonadati</taxon>
        <taxon>Thermodesulfobacteriota</taxon>
        <taxon>Desulfuromonadia</taxon>
        <taxon>Desulfuromonadales</taxon>
        <taxon>Desulfuromonadaceae</taxon>
        <taxon>Desulfuromonas</taxon>
    </lineage>
</organism>
<feature type="transmembrane region" description="Helical" evidence="5">
    <location>
        <begin position="29"/>
        <end position="46"/>
    </location>
</feature>
<keyword evidence="8" id="KW-1185">Reference proteome</keyword>
<comment type="subcellular location">
    <subcellularLocation>
        <location evidence="1">Membrane</location>
        <topology evidence="1">Multi-pass membrane protein</topology>
    </subcellularLocation>
</comment>
<dbReference type="Proteomes" id="UP000057158">
    <property type="component" value="Chromosome"/>
</dbReference>
<accession>A0A0M3QFW8</accession>
<keyword evidence="7" id="KW-0378">Hydrolase</keyword>
<evidence type="ECO:0000256" key="3">
    <source>
        <dbReference type="ARBA" id="ARBA00022989"/>
    </source>
</evidence>
<feature type="transmembrane region" description="Helical" evidence="5">
    <location>
        <begin position="6"/>
        <end position="24"/>
    </location>
</feature>
<dbReference type="PATRIC" id="fig|1603606.3.peg.2358"/>
<evidence type="ECO:0000259" key="6">
    <source>
        <dbReference type="Pfam" id="PF01957"/>
    </source>
</evidence>
<sequence length="150" mass="16810">MSFTLLYWHWLALGMILIIAELFVPSFTIFWFGLGAVLVALLLLLFPTIPLTGQLLCFALASGLFTWLWFRYLRPLMTDRTKAGLSREAALGESGQVIKAPLEGQRGVVRFTIPLLGNDEWPFICQTPTAVGDRVVVREISGNTLIVEKR</sequence>
<reference evidence="7 8" key="1">
    <citation type="submission" date="2015-07" db="EMBL/GenBank/DDBJ databases">
        <title>Isolation and Genomic Characterization of a Novel Halophilic Metal-Reducing Deltaproteobacterium from the Deep Subsurface.</title>
        <authorList>
            <person name="Badalamenti J.P."/>
            <person name="Summers Z.M."/>
            <person name="Gralnick J.A."/>
            <person name="Bond D.R."/>
        </authorList>
    </citation>
    <scope>NUCLEOTIDE SEQUENCE [LARGE SCALE GENOMIC DNA]</scope>
    <source>
        <strain evidence="7 8">WTL</strain>
    </source>
</reference>
<evidence type="ECO:0000256" key="4">
    <source>
        <dbReference type="ARBA" id="ARBA00023136"/>
    </source>
</evidence>
<evidence type="ECO:0000313" key="7">
    <source>
        <dbReference type="EMBL" id="ALC16949.1"/>
    </source>
</evidence>
<dbReference type="KEGG" id="des:DSOUD_2184"/>
<keyword evidence="3 5" id="KW-1133">Transmembrane helix</keyword>
<evidence type="ECO:0000256" key="2">
    <source>
        <dbReference type="ARBA" id="ARBA00022692"/>
    </source>
</evidence>
<dbReference type="GO" id="GO:0005886">
    <property type="term" value="C:plasma membrane"/>
    <property type="evidence" value="ECO:0007669"/>
    <property type="project" value="TreeGrafter"/>
</dbReference>
<evidence type="ECO:0000256" key="5">
    <source>
        <dbReference type="SAM" id="Phobius"/>
    </source>
</evidence>
<evidence type="ECO:0000256" key="1">
    <source>
        <dbReference type="ARBA" id="ARBA00004141"/>
    </source>
</evidence>
<protein>
    <submittedName>
        <fullName evidence="7">Membrane protein implicated in regulation of membrane protease activity</fullName>
    </submittedName>
</protein>